<evidence type="ECO:0000256" key="1">
    <source>
        <dbReference type="ARBA" id="ARBA00010641"/>
    </source>
</evidence>
<comment type="similarity">
    <text evidence="1">Belongs to the sigma-70 factor family. ECF subfamily.</text>
</comment>
<dbReference type="KEGG" id="msaa:QYS49_32705"/>
<keyword evidence="2" id="KW-0805">Transcription regulation</keyword>
<dbReference type="EMBL" id="CP129971">
    <property type="protein sequence ID" value="WMN12177.1"/>
    <property type="molecule type" value="Genomic_DNA"/>
</dbReference>
<dbReference type="SUPFAM" id="SSF88946">
    <property type="entry name" value="Sigma2 domain of RNA polymerase sigma factors"/>
    <property type="match status" value="1"/>
</dbReference>
<evidence type="ECO:0000256" key="2">
    <source>
        <dbReference type="ARBA" id="ARBA00023015"/>
    </source>
</evidence>
<dbReference type="InterPro" id="IPR013324">
    <property type="entry name" value="RNA_pol_sigma_r3/r4-like"/>
</dbReference>
<dbReference type="InterPro" id="IPR039425">
    <property type="entry name" value="RNA_pol_sigma-70-like"/>
</dbReference>
<dbReference type="InterPro" id="IPR014284">
    <property type="entry name" value="RNA_pol_sigma-70_dom"/>
</dbReference>
<dbReference type="Gene3D" id="1.10.10.10">
    <property type="entry name" value="Winged helix-like DNA-binding domain superfamily/Winged helix DNA-binding domain"/>
    <property type="match status" value="1"/>
</dbReference>
<keyword evidence="4" id="KW-0804">Transcription</keyword>
<accession>A0AA51NBI5</accession>
<dbReference type="GO" id="GO:0016987">
    <property type="term" value="F:sigma factor activity"/>
    <property type="evidence" value="ECO:0007669"/>
    <property type="project" value="UniProtKB-KW"/>
</dbReference>
<dbReference type="GO" id="GO:0006352">
    <property type="term" value="P:DNA-templated transcription initiation"/>
    <property type="evidence" value="ECO:0007669"/>
    <property type="project" value="InterPro"/>
</dbReference>
<dbReference type="Proteomes" id="UP001230496">
    <property type="component" value="Chromosome"/>
</dbReference>
<dbReference type="SUPFAM" id="SSF88659">
    <property type="entry name" value="Sigma3 and sigma4 domains of RNA polymerase sigma factors"/>
    <property type="match status" value="1"/>
</dbReference>
<evidence type="ECO:0000256" key="4">
    <source>
        <dbReference type="ARBA" id="ARBA00023163"/>
    </source>
</evidence>
<dbReference type="GO" id="GO:0003677">
    <property type="term" value="F:DNA binding"/>
    <property type="evidence" value="ECO:0007669"/>
    <property type="project" value="InterPro"/>
</dbReference>
<dbReference type="Pfam" id="PF04542">
    <property type="entry name" value="Sigma70_r2"/>
    <property type="match status" value="1"/>
</dbReference>
<evidence type="ECO:0000259" key="6">
    <source>
        <dbReference type="Pfam" id="PF08281"/>
    </source>
</evidence>
<dbReference type="NCBIfam" id="TIGR02937">
    <property type="entry name" value="sigma70-ECF"/>
    <property type="match status" value="1"/>
</dbReference>
<evidence type="ECO:0000313" key="7">
    <source>
        <dbReference type="EMBL" id="WMN12177.1"/>
    </source>
</evidence>
<dbReference type="PANTHER" id="PTHR43133">
    <property type="entry name" value="RNA POLYMERASE ECF-TYPE SIGMA FACTO"/>
    <property type="match status" value="1"/>
</dbReference>
<dbReference type="CDD" id="cd06171">
    <property type="entry name" value="Sigma70_r4"/>
    <property type="match status" value="1"/>
</dbReference>
<gene>
    <name evidence="7" type="ORF">QYS49_32705</name>
</gene>
<dbReference type="RefSeq" id="WP_308350068.1">
    <property type="nucleotide sequence ID" value="NZ_CP129971.1"/>
</dbReference>
<dbReference type="AlphaFoldDB" id="A0AA51NBI5"/>
<sequence>MDELVNYSEKLMQEASEKEWIERAKENPRWFEPLYDKYFSQIFRFLYKRHADEIVTAEICSEVFYKALIKIKHYKDKGFPFSSWLYKIALNESNQAFRKKKYHRVIPLDLLKSENLFDEFPLEDSQHDVEALKWAVQSLKPKELDIIELRFFNEMSFKEVARVLNITENNAKVKCYRILDKLRIKMNVK</sequence>
<protein>
    <submittedName>
        <fullName evidence="7">Sigma-70 family RNA polymerase sigma factor</fullName>
    </submittedName>
</protein>
<name>A0AA51NBI5_9BACT</name>
<reference evidence="7 8" key="1">
    <citation type="submission" date="2023-08" db="EMBL/GenBank/DDBJ databases">
        <title>Comparative genomics and taxonomic characterization of three novel marine species of genus Marivirga.</title>
        <authorList>
            <person name="Muhammad N."/>
            <person name="Kim S.-G."/>
        </authorList>
    </citation>
    <scope>NUCLEOTIDE SEQUENCE [LARGE SCALE GENOMIC DNA]</scope>
    <source>
        <strain evidence="7 8">BDSF4-3</strain>
    </source>
</reference>
<proteinExistence type="inferred from homology"/>
<keyword evidence="8" id="KW-1185">Reference proteome</keyword>
<keyword evidence="3" id="KW-0731">Sigma factor</keyword>
<dbReference type="PANTHER" id="PTHR43133:SF46">
    <property type="entry name" value="RNA POLYMERASE SIGMA-70 FACTOR ECF SUBFAMILY"/>
    <property type="match status" value="1"/>
</dbReference>
<dbReference type="InterPro" id="IPR036388">
    <property type="entry name" value="WH-like_DNA-bd_sf"/>
</dbReference>
<feature type="domain" description="RNA polymerase sigma-70 region 2" evidence="5">
    <location>
        <begin position="34"/>
        <end position="101"/>
    </location>
</feature>
<dbReference type="Pfam" id="PF08281">
    <property type="entry name" value="Sigma70_r4_2"/>
    <property type="match status" value="1"/>
</dbReference>
<dbReference type="InterPro" id="IPR007627">
    <property type="entry name" value="RNA_pol_sigma70_r2"/>
</dbReference>
<evidence type="ECO:0000259" key="5">
    <source>
        <dbReference type="Pfam" id="PF04542"/>
    </source>
</evidence>
<dbReference type="Gene3D" id="1.10.1740.10">
    <property type="match status" value="1"/>
</dbReference>
<evidence type="ECO:0000256" key="3">
    <source>
        <dbReference type="ARBA" id="ARBA00023082"/>
    </source>
</evidence>
<feature type="domain" description="RNA polymerase sigma factor 70 region 4 type 2" evidence="6">
    <location>
        <begin position="135"/>
        <end position="182"/>
    </location>
</feature>
<dbReference type="InterPro" id="IPR013325">
    <property type="entry name" value="RNA_pol_sigma_r2"/>
</dbReference>
<evidence type="ECO:0000313" key="8">
    <source>
        <dbReference type="Proteomes" id="UP001230496"/>
    </source>
</evidence>
<organism evidence="7 8">
    <name type="scientific">Marivirga salinarum</name>
    <dbReference type="NCBI Taxonomy" id="3059078"/>
    <lineage>
        <taxon>Bacteria</taxon>
        <taxon>Pseudomonadati</taxon>
        <taxon>Bacteroidota</taxon>
        <taxon>Cytophagia</taxon>
        <taxon>Cytophagales</taxon>
        <taxon>Marivirgaceae</taxon>
        <taxon>Marivirga</taxon>
    </lineage>
</organism>
<dbReference type="InterPro" id="IPR013249">
    <property type="entry name" value="RNA_pol_sigma70_r4_t2"/>
</dbReference>